<comment type="caution">
    <text evidence="1">The sequence shown here is derived from an EMBL/GenBank/DDBJ whole genome shotgun (WGS) entry which is preliminary data.</text>
</comment>
<organism evidence="1 2">
    <name type="scientific">Acinetobacter baumannii 625974</name>
    <dbReference type="NCBI Taxonomy" id="1310607"/>
    <lineage>
        <taxon>Bacteria</taxon>
        <taxon>Pseudomonadati</taxon>
        <taxon>Pseudomonadota</taxon>
        <taxon>Gammaproteobacteria</taxon>
        <taxon>Moraxellales</taxon>
        <taxon>Moraxellaceae</taxon>
        <taxon>Acinetobacter</taxon>
        <taxon>Acinetobacter calcoaceticus/baumannii complex</taxon>
    </lineage>
</organism>
<reference evidence="1 2" key="1">
    <citation type="submission" date="2014-02" db="EMBL/GenBank/DDBJ databases">
        <title>Comparative genomics and transcriptomics to identify genetic mechanisms underlying the emergence of carbapenem resistant Acinetobacter baumannii (CRAb).</title>
        <authorList>
            <person name="Harris A.D."/>
            <person name="Johnson K.J."/>
            <person name="George J."/>
            <person name="Shefchek K."/>
            <person name="Daugherty S.C."/>
            <person name="Parankush S."/>
            <person name="Sadzewicz L."/>
            <person name="Tallon L."/>
            <person name="Sengamalay N."/>
            <person name="Hazen T.H."/>
            <person name="Rasko D.A."/>
        </authorList>
    </citation>
    <scope>NUCLEOTIDE SEQUENCE [LARGE SCALE GENOMIC DNA]</scope>
    <source>
        <strain evidence="1 2">625974</strain>
    </source>
</reference>
<dbReference type="Proteomes" id="UP000021108">
    <property type="component" value="Unassembled WGS sequence"/>
</dbReference>
<protein>
    <submittedName>
        <fullName evidence="1">Uncharacterized protein</fullName>
    </submittedName>
</protein>
<accession>A0A009P9H3</accession>
<name>A0A009P9H3_ACIBA</name>
<evidence type="ECO:0000313" key="1">
    <source>
        <dbReference type="EMBL" id="EXC05178.1"/>
    </source>
</evidence>
<proteinExistence type="predicted"/>
<gene>
    <name evidence="1" type="ORF">J506_3430</name>
</gene>
<sequence length="80" mass="9521">MTNHCFNNPFKIGNLVVLLYPIKEMVVRTVDETPHPQYVALDGYRHIYHTDFIRLATPEEIKVGYRIDHHILQFDLSRRN</sequence>
<evidence type="ECO:0000313" key="2">
    <source>
        <dbReference type="Proteomes" id="UP000021108"/>
    </source>
</evidence>
<dbReference type="RefSeq" id="WP_032059942.1">
    <property type="nucleotide sequence ID" value="NZ_JEXD01000043.1"/>
</dbReference>
<dbReference type="PATRIC" id="fig|1310607.3.peg.3317"/>
<dbReference type="EMBL" id="JEXD01000043">
    <property type="protein sequence ID" value="EXC05178.1"/>
    <property type="molecule type" value="Genomic_DNA"/>
</dbReference>
<dbReference type="AlphaFoldDB" id="A0A009P9H3"/>